<dbReference type="EMBL" id="JASBWV010000004">
    <property type="protein sequence ID" value="KAJ9126828.1"/>
    <property type="molecule type" value="Genomic_DNA"/>
</dbReference>
<evidence type="ECO:0000313" key="1">
    <source>
        <dbReference type="EMBL" id="KAJ9126828.1"/>
    </source>
</evidence>
<protein>
    <submittedName>
        <fullName evidence="1">Uncharacterized protein</fullName>
    </submittedName>
</protein>
<sequence>MGFFNHDDSDEQQAYETVQREGSTSHEVVAAAASYLGMRAYMKRQEAEGKPESAHEFCLVVNSYETAKEIIAAMAGAEADKLIETKGLSEVDRMKRVLIFQFPARRGIKPKRTPNERSLGLVNSAMIKATEVVKDNSNEGTMMETNSTAEDSKQSMVVSDNSLAALDKKSTAVDNSNSVEGDRKNMVAVNSKEGASMVKVDSRVTKICVGVEWKGRVTEMVLRAEGTSIYRVELTCYRLILVLRHFRGGYEGEGRGEGRHHGHHGEGEIRGGEYERQGEFRREGGGGGNQYEGGGNQYGRGDNY</sequence>
<evidence type="ECO:0000313" key="2">
    <source>
        <dbReference type="Proteomes" id="UP001234202"/>
    </source>
</evidence>
<dbReference type="Proteomes" id="UP001234202">
    <property type="component" value="Unassembled WGS sequence"/>
</dbReference>
<comment type="caution">
    <text evidence="1">The sequence shown here is derived from an EMBL/GenBank/DDBJ whole genome shotgun (WGS) entry which is preliminary data.</text>
</comment>
<gene>
    <name evidence="1" type="ORF">QFC24_001861</name>
</gene>
<keyword evidence="2" id="KW-1185">Reference proteome</keyword>
<organism evidence="1 2">
    <name type="scientific">Naganishia onofrii</name>
    <dbReference type="NCBI Taxonomy" id="1851511"/>
    <lineage>
        <taxon>Eukaryota</taxon>
        <taxon>Fungi</taxon>
        <taxon>Dikarya</taxon>
        <taxon>Basidiomycota</taxon>
        <taxon>Agaricomycotina</taxon>
        <taxon>Tremellomycetes</taxon>
        <taxon>Filobasidiales</taxon>
        <taxon>Filobasidiaceae</taxon>
        <taxon>Naganishia</taxon>
    </lineage>
</organism>
<accession>A0ACC2XT91</accession>
<proteinExistence type="predicted"/>
<reference evidence="1" key="1">
    <citation type="submission" date="2023-04" db="EMBL/GenBank/DDBJ databases">
        <title>Draft Genome sequencing of Naganishia species isolated from polar environments using Oxford Nanopore Technology.</title>
        <authorList>
            <person name="Leo P."/>
            <person name="Venkateswaran K."/>
        </authorList>
    </citation>
    <scope>NUCLEOTIDE SEQUENCE</scope>
    <source>
        <strain evidence="1">DBVPG 5303</strain>
    </source>
</reference>
<name>A0ACC2XT91_9TREE</name>